<name>A0A9P0A6C6_BEMTA</name>
<dbReference type="PROSITE" id="PS50240">
    <property type="entry name" value="TRYPSIN_DOM"/>
    <property type="match status" value="1"/>
</dbReference>
<dbReference type="SUPFAM" id="SSF50494">
    <property type="entry name" value="Trypsin-like serine proteases"/>
    <property type="match status" value="1"/>
</dbReference>
<dbReference type="InterPro" id="IPR043504">
    <property type="entry name" value="Peptidase_S1_PA_chymotrypsin"/>
</dbReference>
<dbReference type="AlphaFoldDB" id="A0A9P0A6C6"/>
<feature type="chain" id="PRO_5040331141" description="Peptidase S1 domain-containing protein" evidence="3">
    <location>
        <begin position="27"/>
        <end position="385"/>
    </location>
</feature>
<dbReference type="InterPro" id="IPR001314">
    <property type="entry name" value="Peptidase_S1A"/>
</dbReference>
<dbReference type="GO" id="GO:0006508">
    <property type="term" value="P:proteolysis"/>
    <property type="evidence" value="ECO:0007669"/>
    <property type="project" value="InterPro"/>
</dbReference>
<evidence type="ECO:0000256" key="3">
    <source>
        <dbReference type="SAM" id="SignalP"/>
    </source>
</evidence>
<dbReference type="GO" id="GO:0004252">
    <property type="term" value="F:serine-type endopeptidase activity"/>
    <property type="evidence" value="ECO:0007669"/>
    <property type="project" value="InterPro"/>
</dbReference>
<dbReference type="KEGG" id="btab:109031141"/>
<evidence type="ECO:0000256" key="1">
    <source>
        <dbReference type="ARBA" id="ARBA00023157"/>
    </source>
</evidence>
<keyword evidence="6" id="KW-1185">Reference proteome</keyword>
<keyword evidence="3" id="KW-0732">Signal</keyword>
<gene>
    <name evidence="5" type="ORF">BEMITA_LOCUS5701</name>
</gene>
<protein>
    <recommendedName>
        <fullName evidence="4">Peptidase S1 domain-containing protein</fullName>
    </recommendedName>
</protein>
<dbReference type="FunFam" id="2.40.10.10:FF:000002">
    <property type="entry name" value="Transmembrane protease serine"/>
    <property type="match status" value="1"/>
</dbReference>
<feature type="domain" description="Peptidase S1" evidence="4">
    <location>
        <begin position="135"/>
        <end position="379"/>
    </location>
</feature>
<evidence type="ECO:0000256" key="2">
    <source>
        <dbReference type="ARBA" id="ARBA00024195"/>
    </source>
</evidence>
<dbReference type="Proteomes" id="UP001152759">
    <property type="component" value="Chromosome 3"/>
</dbReference>
<dbReference type="Gene3D" id="2.40.10.10">
    <property type="entry name" value="Trypsin-like serine proteases"/>
    <property type="match status" value="1"/>
</dbReference>
<dbReference type="PRINTS" id="PR00722">
    <property type="entry name" value="CHYMOTRYPSIN"/>
</dbReference>
<dbReference type="Pfam" id="PF00089">
    <property type="entry name" value="Trypsin"/>
    <property type="match status" value="1"/>
</dbReference>
<comment type="similarity">
    <text evidence="2">Belongs to the peptidase S1 family. CLIP subfamily.</text>
</comment>
<proteinExistence type="inferred from homology"/>
<evidence type="ECO:0000259" key="4">
    <source>
        <dbReference type="PROSITE" id="PS50240"/>
    </source>
</evidence>
<dbReference type="SMART" id="SM00020">
    <property type="entry name" value="Tryp_SPc"/>
    <property type="match status" value="1"/>
</dbReference>
<dbReference type="InterPro" id="IPR051487">
    <property type="entry name" value="Ser/Thr_Proteases_Immune/Dev"/>
</dbReference>
<sequence>MRVSGGAVSRSCVPAWLLIGVWRVAAITAFLPEEDTTSLIGSLFRIIFDVAVSPNDRASRQKFGYDGNKNCYCQPAYLCQQSSSDLSSGQLDVRIVTPPASKYCSPGYVYCCWNNKHQCGTRLLNYLPTNNFARSIGQAPYGAYPWQVLILTKSNVYVGSGALVDPQYVVTVAHKLLPFAGTNALKVRLGEWDAMTNRETFPPVEREISVVTIHPQFEQNGLQNDVAVLKLSAPAVIDDTTPNINTVCLPRAYDSSVGERCWVSGWGKSGYGSGSGYQSIQKEVDVTVLSSTECERLLRQTRLGPFFRFDSYNFLCAGGEKDKDACSGDGGSPLVCERGRGQFYLAGLVAWGIGCGNPQTPGVYVNIPSFVQWINQQTTDYVRNY</sequence>
<feature type="signal peptide" evidence="3">
    <location>
        <begin position="1"/>
        <end position="26"/>
    </location>
</feature>
<evidence type="ECO:0000313" key="5">
    <source>
        <dbReference type="EMBL" id="CAH0386609.1"/>
    </source>
</evidence>
<dbReference type="InterPro" id="IPR009003">
    <property type="entry name" value="Peptidase_S1_PA"/>
</dbReference>
<reference evidence="5" key="1">
    <citation type="submission" date="2021-12" db="EMBL/GenBank/DDBJ databases">
        <authorList>
            <person name="King R."/>
        </authorList>
    </citation>
    <scope>NUCLEOTIDE SEQUENCE</scope>
</reference>
<accession>A0A9P0A6C6</accession>
<dbReference type="EMBL" id="OU963864">
    <property type="protein sequence ID" value="CAH0386609.1"/>
    <property type="molecule type" value="Genomic_DNA"/>
</dbReference>
<organism evidence="5 6">
    <name type="scientific">Bemisia tabaci</name>
    <name type="common">Sweetpotato whitefly</name>
    <name type="synonym">Aleurodes tabaci</name>
    <dbReference type="NCBI Taxonomy" id="7038"/>
    <lineage>
        <taxon>Eukaryota</taxon>
        <taxon>Metazoa</taxon>
        <taxon>Ecdysozoa</taxon>
        <taxon>Arthropoda</taxon>
        <taxon>Hexapoda</taxon>
        <taxon>Insecta</taxon>
        <taxon>Pterygota</taxon>
        <taxon>Neoptera</taxon>
        <taxon>Paraneoptera</taxon>
        <taxon>Hemiptera</taxon>
        <taxon>Sternorrhyncha</taxon>
        <taxon>Aleyrodoidea</taxon>
        <taxon>Aleyrodidae</taxon>
        <taxon>Aleyrodinae</taxon>
        <taxon>Bemisia</taxon>
    </lineage>
</organism>
<dbReference type="CDD" id="cd00190">
    <property type="entry name" value="Tryp_SPc"/>
    <property type="match status" value="1"/>
</dbReference>
<dbReference type="PANTHER" id="PTHR24256">
    <property type="entry name" value="TRYPTASE-RELATED"/>
    <property type="match status" value="1"/>
</dbReference>
<keyword evidence="1" id="KW-1015">Disulfide bond</keyword>
<evidence type="ECO:0000313" key="6">
    <source>
        <dbReference type="Proteomes" id="UP001152759"/>
    </source>
</evidence>
<dbReference type="InterPro" id="IPR001254">
    <property type="entry name" value="Trypsin_dom"/>
</dbReference>